<dbReference type="Pfam" id="PF02361">
    <property type="entry name" value="CbiQ"/>
    <property type="match status" value="1"/>
</dbReference>
<name>A0A2V4NKB1_9RHOB</name>
<comment type="similarity">
    <text evidence="2">Belongs to the CbiQ family.</text>
</comment>
<keyword evidence="5 7" id="KW-1133">Transmembrane helix</keyword>
<evidence type="ECO:0000256" key="6">
    <source>
        <dbReference type="ARBA" id="ARBA00023136"/>
    </source>
</evidence>
<keyword evidence="6 7" id="KW-0472">Membrane</keyword>
<dbReference type="AlphaFoldDB" id="A0A2V4NKB1"/>
<dbReference type="InterPro" id="IPR003339">
    <property type="entry name" value="ABC/ECF_trnsptr_transmembrane"/>
</dbReference>
<dbReference type="PANTHER" id="PTHR34857:SF2">
    <property type="entry name" value="SLL0384 PROTEIN"/>
    <property type="match status" value="1"/>
</dbReference>
<comment type="subcellular location">
    <subcellularLocation>
        <location evidence="1">Cell membrane</location>
        <topology evidence="1">Multi-pass membrane protein</topology>
    </subcellularLocation>
</comment>
<dbReference type="OrthoDB" id="4533at2"/>
<evidence type="ECO:0000313" key="9">
    <source>
        <dbReference type="Proteomes" id="UP000248012"/>
    </source>
</evidence>
<evidence type="ECO:0000256" key="3">
    <source>
        <dbReference type="ARBA" id="ARBA00022475"/>
    </source>
</evidence>
<dbReference type="PANTHER" id="PTHR34857">
    <property type="entry name" value="SLL0384 PROTEIN"/>
    <property type="match status" value="1"/>
</dbReference>
<dbReference type="NCBIfam" id="TIGR02454">
    <property type="entry name" value="ECF_T_CbiQ"/>
    <property type="match status" value="1"/>
</dbReference>
<evidence type="ECO:0000256" key="5">
    <source>
        <dbReference type="ARBA" id="ARBA00022989"/>
    </source>
</evidence>
<dbReference type="InterPro" id="IPR012809">
    <property type="entry name" value="ECF_CbiQ"/>
</dbReference>
<dbReference type="InterPro" id="IPR051611">
    <property type="entry name" value="ECF_transporter_component"/>
</dbReference>
<dbReference type="GO" id="GO:0043190">
    <property type="term" value="C:ATP-binding cassette (ABC) transporter complex"/>
    <property type="evidence" value="ECO:0007669"/>
    <property type="project" value="InterPro"/>
</dbReference>
<accession>A0A2V4NKB1</accession>
<gene>
    <name evidence="8" type="primary">cbiQ</name>
    <name evidence="8" type="ORF">DI396_14920</name>
</gene>
<protein>
    <submittedName>
        <fullName evidence="8">Cobalt ECF transporter T component CbiQ</fullName>
    </submittedName>
</protein>
<keyword evidence="9" id="KW-1185">Reference proteome</keyword>
<dbReference type="EMBL" id="QFVT01000012">
    <property type="protein sequence ID" value="PYC46607.1"/>
    <property type="molecule type" value="Genomic_DNA"/>
</dbReference>
<organism evidence="8 9">
    <name type="scientific">Litorivita pollutaquae</name>
    <dbReference type="NCBI Taxonomy" id="2200892"/>
    <lineage>
        <taxon>Bacteria</taxon>
        <taxon>Pseudomonadati</taxon>
        <taxon>Pseudomonadota</taxon>
        <taxon>Alphaproteobacteria</taxon>
        <taxon>Rhodobacterales</taxon>
        <taxon>Paracoccaceae</taxon>
        <taxon>Litorivita</taxon>
    </lineage>
</organism>
<evidence type="ECO:0000256" key="7">
    <source>
        <dbReference type="SAM" id="Phobius"/>
    </source>
</evidence>
<evidence type="ECO:0000256" key="1">
    <source>
        <dbReference type="ARBA" id="ARBA00004651"/>
    </source>
</evidence>
<dbReference type="Proteomes" id="UP000248012">
    <property type="component" value="Unassembled WGS sequence"/>
</dbReference>
<evidence type="ECO:0000256" key="4">
    <source>
        <dbReference type="ARBA" id="ARBA00022692"/>
    </source>
</evidence>
<comment type="caution">
    <text evidence="8">The sequence shown here is derived from an EMBL/GenBank/DDBJ whole genome shotgun (WGS) entry which is preliminary data.</text>
</comment>
<feature type="transmembrane region" description="Helical" evidence="7">
    <location>
        <begin position="64"/>
        <end position="88"/>
    </location>
</feature>
<evidence type="ECO:0000313" key="8">
    <source>
        <dbReference type="EMBL" id="PYC46607.1"/>
    </source>
</evidence>
<sequence length="246" mass="27293">MPQARFGAVDPRARVVLSVGFALVTVGLSELVALFAALAMATGLMIMAHLPVGSTLRRMAAMDLFIFALIAMLPFTTPGTPMFTIFGFEASREGLYHAVQIALTANAVALAMLALLGTMEAVTLGHALHALRCPERLVQLMMFTVRYIEVLGEEYARMRQAMRARGFRPRSNWHSYRSYGYLVGMMLVRAIERSERILGAMKCRGFTGRIPLLERFEMRRRDWQFVAGFAVALAVLVGIEVANVFV</sequence>
<dbReference type="GO" id="GO:0006824">
    <property type="term" value="P:cobalt ion transport"/>
    <property type="evidence" value="ECO:0007669"/>
    <property type="project" value="InterPro"/>
</dbReference>
<evidence type="ECO:0000256" key="2">
    <source>
        <dbReference type="ARBA" id="ARBA00008564"/>
    </source>
</evidence>
<reference evidence="8 9" key="1">
    <citation type="submission" date="2018-05" db="EMBL/GenBank/DDBJ databases">
        <title>Oceanovita maritima gen. nov., sp. nov., a marine bacterium in the family Rhodobacteraceae isolated from surface seawater of Lundu port Xiamen, China.</title>
        <authorList>
            <person name="Hetharua B.H."/>
            <person name="Min D."/>
            <person name="Liao H."/>
            <person name="Tian Y."/>
        </authorList>
    </citation>
    <scope>NUCLEOTIDE SEQUENCE [LARGE SCALE GENOMIC DNA]</scope>
    <source>
        <strain evidence="8 9">FSX-11</strain>
    </source>
</reference>
<keyword evidence="4 7" id="KW-0812">Transmembrane</keyword>
<feature type="transmembrane region" description="Helical" evidence="7">
    <location>
        <begin position="94"/>
        <end position="116"/>
    </location>
</feature>
<dbReference type="CDD" id="cd16914">
    <property type="entry name" value="EcfT"/>
    <property type="match status" value="1"/>
</dbReference>
<keyword evidence="3" id="KW-1003">Cell membrane</keyword>
<proteinExistence type="inferred from homology"/>
<feature type="transmembrane region" description="Helical" evidence="7">
    <location>
        <begin position="225"/>
        <end position="245"/>
    </location>
</feature>